<dbReference type="KEGG" id="api:103307885"/>
<dbReference type="Proteomes" id="UP000007819">
    <property type="component" value="Chromosome X"/>
</dbReference>
<reference evidence="3" key="1">
    <citation type="submission" date="2010-06" db="EMBL/GenBank/DDBJ databases">
        <authorList>
            <person name="Jiang H."/>
            <person name="Abraham K."/>
            <person name="Ali S."/>
            <person name="Alsbrooks S.L."/>
            <person name="Anim B.N."/>
            <person name="Anosike U.S."/>
            <person name="Attaway T."/>
            <person name="Bandaranaike D.P."/>
            <person name="Battles P.K."/>
            <person name="Bell S.N."/>
            <person name="Bell A.V."/>
            <person name="Beltran B."/>
            <person name="Bickham C."/>
            <person name="Bustamante Y."/>
            <person name="Caleb T."/>
            <person name="Canada A."/>
            <person name="Cardenas V."/>
            <person name="Carter K."/>
            <person name="Chacko J."/>
            <person name="Chandrabose M.N."/>
            <person name="Chavez D."/>
            <person name="Chavez A."/>
            <person name="Chen L."/>
            <person name="Chu H.-S."/>
            <person name="Claassen K.J."/>
            <person name="Cockrell R."/>
            <person name="Collins M."/>
            <person name="Cooper J.A."/>
            <person name="Cree A."/>
            <person name="Curry S.M."/>
            <person name="Da Y."/>
            <person name="Dao M.D."/>
            <person name="Das B."/>
            <person name="Davila M.-L."/>
            <person name="Davy-Carroll L."/>
            <person name="Denson S."/>
            <person name="Dinh H."/>
            <person name="Ebong V.E."/>
            <person name="Edwards J.R."/>
            <person name="Egan A."/>
            <person name="El-Daye J."/>
            <person name="Escobedo L."/>
            <person name="Fernandez S."/>
            <person name="Fernando P.R."/>
            <person name="Flagg N."/>
            <person name="Forbes L.D."/>
            <person name="Fowler R.G."/>
            <person name="Fu Q."/>
            <person name="Gabisi R.A."/>
            <person name="Ganer J."/>
            <person name="Garbino Pronczuk A."/>
            <person name="Garcia R.M."/>
            <person name="Garner T."/>
            <person name="Garrett T.E."/>
            <person name="Gonzalez D.A."/>
            <person name="Hamid H."/>
            <person name="Hawkins E.S."/>
            <person name="Hirani K."/>
            <person name="Hogues M.E."/>
            <person name="Hollins B."/>
            <person name="Hsiao C.-H."/>
            <person name="Jabil R."/>
            <person name="James M.L."/>
            <person name="Jhangiani S.N."/>
            <person name="Johnson B."/>
            <person name="Johnson Q."/>
            <person name="Joshi V."/>
            <person name="Kalu J.B."/>
            <person name="Kam C."/>
            <person name="Kashfia A."/>
            <person name="Keebler J."/>
            <person name="Kisamo H."/>
            <person name="Kovar C.L."/>
            <person name="Lago L.A."/>
            <person name="Lai C.-Y."/>
            <person name="Laidlaw J."/>
            <person name="Lara F."/>
            <person name="Le T.-K."/>
            <person name="Lee S.L."/>
            <person name="Legall F.H."/>
            <person name="Lemon S.J."/>
            <person name="Lewis L.R."/>
            <person name="Li B."/>
            <person name="Liu Y."/>
            <person name="Liu Y.-S."/>
            <person name="Lopez J."/>
            <person name="Lozado R.J."/>
            <person name="Lu J."/>
            <person name="Madu R.C."/>
            <person name="Maheshwari M."/>
            <person name="Maheshwari R."/>
            <person name="Malloy K."/>
            <person name="Martinez E."/>
            <person name="Mathew T."/>
            <person name="Mercado I.C."/>
            <person name="Mercado C."/>
            <person name="Meyer B."/>
            <person name="Montgomery K."/>
            <person name="Morgan M.B."/>
            <person name="Munidasa M."/>
            <person name="Nazareth L.V."/>
            <person name="Nelson J."/>
            <person name="Ng B.M."/>
            <person name="Nguyen N.B."/>
            <person name="Nguyen P.Q."/>
            <person name="Nguyen T."/>
            <person name="Obregon M."/>
            <person name="Okwuonu G.O."/>
            <person name="Onwere C.G."/>
            <person name="Orozco G."/>
            <person name="Parra A."/>
            <person name="Patel S."/>
            <person name="Patil S."/>
            <person name="Perez A."/>
            <person name="Perez Y."/>
            <person name="Pham C."/>
            <person name="Primus E.L."/>
            <person name="Pu L.-L."/>
            <person name="Puazo M."/>
            <person name="Qin X."/>
            <person name="Quiroz J.B."/>
            <person name="Reese J."/>
            <person name="Richards S."/>
            <person name="Rives C.M."/>
            <person name="Robberts R."/>
            <person name="Ruiz S.J."/>
            <person name="Ruiz M.J."/>
            <person name="Santibanez J."/>
            <person name="Schneider B.W."/>
            <person name="Sisson I."/>
            <person name="Smith M."/>
            <person name="Sodergren E."/>
            <person name="Song X.-Z."/>
            <person name="Song B.B."/>
            <person name="Summersgill H."/>
            <person name="Thelus R."/>
            <person name="Thornton R.D."/>
            <person name="Trejos Z.Y."/>
            <person name="Usmani K."/>
            <person name="Vattathil S."/>
            <person name="Villasana D."/>
            <person name="Walker D.L."/>
            <person name="Wang S."/>
            <person name="Wang K."/>
            <person name="White C.S."/>
            <person name="Williams A.C."/>
            <person name="Williamson J."/>
            <person name="Wilson K."/>
            <person name="Woghiren I.O."/>
            <person name="Woodworth J.R."/>
            <person name="Worley K.C."/>
            <person name="Wright R.A."/>
            <person name="Wu W."/>
            <person name="Young L."/>
            <person name="Zhang L."/>
            <person name="Zhang J."/>
            <person name="Zhu Y."/>
            <person name="Muzny D.M."/>
            <person name="Weinstock G."/>
            <person name="Gibbs R.A."/>
        </authorList>
    </citation>
    <scope>NUCLEOTIDE SEQUENCE [LARGE SCALE GENOMIC DNA]</scope>
    <source>
        <strain evidence="3">LSR1</strain>
    </source>
</reference>
<proteinExistence type="predicted"/>
<evidence type="ECO:0000259" key="1">
    <source>
        <dbReference type="Pfam" id="PF13843"/>
    </source>
</evidence>
<evidence type="ECO:0000313" key="3">
    <source>
        <dbReference type="Proteomes" id="UP000007819"/>
    </source>
</evidence>
<dbReference type="GeneID" id="103307885"/>
<organism evidence="2 3">
    <name type="scientific">Acyrthosiphon pisum</name>
    <name type="common">Pea aphid</name>
    <dbReference type="NCBI Taxonomy" id="7029"/>
    <lineage>
        <taxon>Eukaryota</taxon>
        <taxon>Metazoa</taxon>
        <taxon>Ecdysozoa</taxon>
        <taxon>Arthropoda</taxon>
        <taxon>Hexapoda</taxon>
        <taxon>Insecta</taxon>
        <taxon>Pterygota</taxon>
        <taxon>Neoptera</taxon>
        <taxon>Paraneoptera</taxon>
        <taxon>Hemiptera</taxon>
        <taxon>Sternorrhyncha</taxon>
        <taxon>Aphidomorpha</taxon>
        <taxon>Aphidoidea</taxon>
        <taxon>Aphididae</taxon>
        <taxon>Macrosiphini</taxon>
        <taxon>Acyrthosiphon</taxon>
    </lineage>
</organism>
<feature type="domain" description="PiggyBac transposable element-derived protein" evidence="1">
    <location>
        <begin position="2"/>
        <end position="292"/>
    </location>
</feature>
<dbReference type="RefSeq" id="XP_008178527.1">
    <property type="nucleotide sequence ID" value="XM_008180305.1"/>
</dbReference>
<dbReference type="PANTHER" id="PTHR46599:SF6">
    <property type="entry name" value="DUAL SPECIFICITY PHOSPHATASE 26"/>
    <property type="match status" value="1"/>
</dbReference>
<sequence>MEDVEGLFATDGTGRDIFRATMSLKRFLFLLSIIRFDNIHDRDDRKESGDRVAPISELFQMFLVNSQSNYSMSEYSTVDEMLVPFRGRCSFRMYMKSKPNKYGLKVMCLCDAKNHYLYNAFIYCGKNNVPNPKKFAIPTLNVLELVTPIFNSNRNITGDNWFSSIELITELKRHGLTYVGTLRKNKRDIPSQIVPNKQTEVNTTKFAFTKDITLLSFVPKKNRYVLLLSSMHHTNTINPENSKPEIIEFYNQTKVGVDALDQKCAVYSTHRRTRRWPLAIFYPMLDIASVNSRVL</sequence>
<dbReference type="EnsemblMetazoa" id="XM_008180305.1">
    <property type="protein sequence ID" value="XP_008178527.1"/>
    <property type="gene ID" value="LOC103307885"/>
</dbReference>
<dbReference type="PANTHER" id="PTHR46599">
    <property type="entry name" value="PIGGYBAC TRANSPOSABLE ELEMENT-DERIVED PROTEIN 4"/>
    <property type="match status" value="1"/>
</dbReference>
<accession>A0A8R2B3D9</accession>
<keyword evidence="3" id="KW-1185">Reference proteome</keyword>
<dbReference type="OrthoDB" id="6585434at2759"/>
<dbReference type="AlphaFoldDB" id="A0A8R2B3D9"/>
<dbReference type="InterPro" id="IPR029526">
    <property type="entry name" value="PGBD"/>
</dbReference>
<dbReference type="Pfam" id="PF13843">
    <property type="entry name" value="DDE_Tnp_1_7"/>
    <property type="match status" value="1"/>
</dbReference>
<protein>
    <recommendedName>
        <fullName evidence="1">PiggyBac transposable element-derived protein domain-containing protein</fullName>
    </recommendedName>
</protein>
<evidence type="ECO:0000313" key="2">
    <source>
        <dbReference type="EnsemblMetazoa" id="XP_008178527.1"/>
    </source>
</evidence>
<name>A0A8R2B3D9_ACYPI</name>
<reference evidence="2" key="2">
    <citation type="submission" date="2022-06" db="UniProtKB">
        <authorList>
            <consortium name="EnsemblMetazoa"/>
        </authorList>
    </citation>
    <scope>IDENTIFICATION</scope>
</reference>